<name>A0A1I5SFR1_9BACT</name>
<sequence length="772" mass="85853">MYLVGLLLQYTIVIGQKGYEDIIPPSPTAASLGTYGELPVNLYTGNPSIEIPIYQLKGRELSLPISLSYNASGIRVEENASWVGLGWALNAGDVITRNVRDKADQEATSTGMIPQRLSLPLLTDNLSQQNTTFSTLQNASTSGSTNYDFEPDVFNYNFMGMSGSFVFDNTGKPKFNQASNYKVTFGNSTGFTIITDDGAKYEFSQVERTNGTITSWYLTKITSPTAKDYINFIYQDEAYGYYQAIKYTKSISPLGTSVTNSDGSTSINYNSSLPRDEGAHIPNKISIDGKRLSEINFEGVGTISFVPAASPRVDLGLYGTINTSKALSEIQIKDLNNVIIKFYKFGYENLLTNSPYLGPNTFCPLCPATGATTNHLNYRMYLKKITEKSGGAVSDSIPPYEFEYLDRLPNGNDRLPHKMSAAQDHWGFFNGKDQNGMDLWQGFCGPFGGADSFYNLEAFCVIAGTESLPFWTIGGADRSPDATYIQASTLNKIKYPTGGISEFIFEPHKYDFIGSPSFGESIPDAITGCTVYNPIGGGLRIKEIISNTLDQTSKRTKYFYEEGVLKAKPHYYSYFFYDCSGKKQFAFQDCTPIGTGSSYERRLLAEVNSGAVNDQGYRGGANVGYGKVIEKVYSTESSGRIVYNGSTVYQYRTEHTDPTDASTYSVSLKYIFKAGAFTLANISLKNDYVFPYFPGRNLDWRHGQLLTKTVKNETDQVVYDEVNEYSNVVLNEIPAAKVFVNRADKDYFFLNYSFVMGWPKLISQKKNTYDRR</sequence>
<organism evidence="1 2">
    <name type="scientific">Pseudarcicella hirudinis</name>
    <dbReference type="NCBI Taxonomy" id="1079859"/>
    <lineage>
        <taxon>Bacteria</taxon>
        <taxon>Pseudomonadati</taxon>
        <taxon>Bacteroidota</taxon>
        <taxon>Cytophagia</taxon>
        <taxon>Cytophagales</taxon>
        <taxon>Flectobacillaceae</taxon>
        <taxon>Pseudarcicella</taxon>
    </lineage>
</organism>
<dbReference type="Proteomes" id="UP000199306">
    <property type="component" value="Unassembled WGS sequence"/>
</dbReference>
<dbReference type="AlphaFoldDB" id="A0A1I5SFR1"/>
<dbReference type="STRING" id="1079859.SAMN04515674_1058"/>
<evidence type="ECO:0008006" key="3">
    <source>
        <dbReference type="Google" id="ProtNLM"/>
    </source>
</evidence>
<proteinExistence type="predicted"/>
<dbReference type="EMBL" id="FOXH01000005">
    <property type="protein sequence ID" value="SFP69588.1"/>
    <property type="molecule type" value="Genomic_DNA"/>
</dbReference>
<keyword evidence="2" id="KW-1185">Reference proteome</keyword>
<protein>
    <recommendedName>
        <fullName evidence="3">YD repeat-containing protein</fullName>
    </recommendedName>
</protein>
<evidence type="ECO:0000313" key="2">
    <source>
        <dbReference type="Proteomes" id="UP000199306"/>
    </source>
</evidence>
<dbReference type="OrthoDB" id="9814627at2"/>
<reference evidence="1 2" key="1">
    <citation type="submission" date="2016-10" db="EMBL/GenBank/DDBJ databases">
        <authorList>
            <person name="de Groot N.N."/>
        </authorList>
    </citation>
    <scope>NUCLEOTIDE SEQUENCE [LARGE SCALE GENOMIC DNA]</scope>
    <source>
        <strain evidence="2">E92,LMG 26720,CCM 7988</strain>
    </source>
</reference>
<accession>A0A1I5SFR1</accession>
<dbReference type="RefSeq" id="WP_143095199.1">
    <property type="nucleotide sequence ID" value="NZ_FOXH01000005.1"/>
</dbReference>
<gene>
    <name evidence="1" type="ORF">SAMN04515674_1058</name>
</gene>
<evidence type="ECO:0000313" key="1">
    <source>
        <dbReference type="EMBL" id="SFP69588.1"/>
    </source>
</evidence>